<evidence type="ECO:0000313" key="12">
    <source>
        <dbReference type="EMBL" id="CUV65395.1"/>
    </source>
</evidence>
<feature type="transmembrane region" description="Helical" evidence="9">
    <location>
        <begin position="247"/>
        <end position="266"/>
    </location>
</feature>
<evidence type="ECO:0000256" key="2">
    <source>
        <dbReference type="ARBA" id="ARBA00022448"/>
    </source>
</evidence>
<evidence type="ECO:0000256" key="3">
    <source>
        <dbReference type="ARBA" id="ARBA00022475"/>
    </source>
</evidence>
<evidence type="ECO:0000259" key="11">
    <source>
        <dbReference type="PROSITE" id="PS50929"/>
    </source>
</evidence>
<dbReference type="SUPFAM" id="SSF52540">
    <property type="entry name" value="P-loop containing nucleoside triphosphate hydrolases"/>
    <property type="match status" value="1"/>
</dbReference>
<keyword evidence="3" id="KW-1003">Cell membrane</keyword>
<gene>
    <name evidence="12" type="primary">msbA</name>
    <name evidence="12" type="ORF">BN3087_330010</name>
</gene>
<dbReference type="PANTHER" id="PTHR43394:SF1">
    <property type="entry name" value="ATP-BINDING CASSETTE SUB-FAMILY B MEMBER 10, MITOCHONDRIAL"/>
    <property type="match status" value="1"/>
</dbReference>
<evidence type="ECO:0000256" key="6">
    <source>
        <dbReference type="ARBA" id="ARBA00022840"/>
    </source>
</evidence>
<feature type="transmembrane region" description="Helical" evidence="9">
    <location>
        <begin position="24"/>
        <end position="46"/>
    </location>
</feature>
<keyword evidence="5" id="KW-0547">Nucleotide-binding</keyword>
<dbReference type="PROSITE" id="PS50893">
    <property type="entry name" value="ABC_TRANSPORTER_2"/>
    <property type="match status" value="1"/>
</dbReference>
<dbReference type="InterPro" id="IPR039421">
    <property type="entry name" value="Type_1_exporter"/>
</dbReference>
<evidence type="ECO:0000256" key="4">
    <source>
        <dbReference type="ARBA" id="ARBA00022692"/>
    </source>
</evidence>
<feature type="domain" description="ABC transporter" evidence="10">
    <location>
        <begin position="339"/>
        <end position="571"/>
    </location>
</feature>
<reference evidence="12" key="1">
    <citation type="submission" date="2015-11" db="EMBL/GenBank/DDBJ databases">
        <authorList>
            <person name="Zhang Y."/>
            <person name="Guo Z."/>
        </authorList>
    </citation>
    <scope>NUCLEOTIDE SEQUENCE</scope>
    <source>
        <strain evidence="12">BN30871</strain>
    </source>
</reference>
<dbReference type="Pfam" id="PF00005">
    <property type="entry name" value="ABC_tran"/>
    <property type="match status" value="1"/>
</dbReference>
<evidence type="ECO:0000256" key="8">
    <source>
        <dbReference type="ARBA" id="ARBA00023136"/>
    </source>
</evidence>
<keyword evidence="7 9" id="KW-1133">Transmembrane helix</keyword>
<dbReference type="InterPro" id="IPR027417">
    <property type="entry name" value="P-loop_NTPase"/>
</dbReference>
<keyword evidence="8 9" id="KW-0472">Membrane</keyword>
<dbReference type="Pfam" id="PF00664">
    <property type="entry name" value="ABC_membrane"/>
    <property type="match status" value="1"/>
</dbReference>
<dbReference type="SMART" id="SM00382">
    <property type="entry name" value="AAA"/>
    <property type="match status" value="1"/>
</dbReference>
<dbReference type="AlphaFoldDB" id="A0A0S4XM82"/>
<keyword evidence="6 12" id="KW-0067">ATP-binding</keyword>
<name>A0A0S4XM82_9BACT</name>
<organism evidence="12">
    <name type="scientific">Sulfurovum sp. enrichment culture clone C5</name>
    <dbReference type="NCBI Taxonomy" id="497650"/>
    <lineage>
        <taxon>Bacteria</taxon>
        <taxon>Pseudomonadati</taxon>
        <taxon>Campylobacterota</taxon>
        <taxon>Epsilonproteobacteria</taxon>
        <taxon>Campylobacterales</taxon>
        <taxon>Sulfurovaceae</taxon>
        <taxon>Sulfurovum</taxon>
        <taxon>environmental samples</taxon>
    </lineage>
</organism>
<dbReference type="GO" id="GO:0005886">
    <property type="term" value="C:plasma membrane"/>
    <property type="evidence" value="ECO:0007669"/>
    <property type="project" value="UniProtKB-SubCell"/>
</dbReference>
<dbReference type="EMBL" id="FAXN01000033">
    <property type="protein sequence ID" value="CUV65395.1"/>
    <property type="molecule type" value="Genomic_DNA"/>
</dbReference>
<dbReference type="InterPro" id="IPR003593">
    <property type="entry name" value="AAA+_ATPase"/>
</dbReference>
<dbReference type="Gene3D" id="1.20.1560.10">
    <property type="entry name" value="ABC transporter type 1, transmembrane domain"/>
    <property type="match status" value="1"/>
</dbReference>
<dbReference type="PROSITE" id="PS50929">
    <property type="entry name" value="ABC_TM1F"/>
    <property type="match status" value="1"/>
</dbReference>
<keyword evidence="2" id="KW-0813">Transport</keyword>
<protein>
    <submittedName>
        <fullName evidence="12">Multidrug ABC transporter ATP-binding protein/permease</fullName>
    </submittedName>
</protein>
<dbReference type="Gene3D" id="3.40.50.300">
    <property type="entry name" value="P-loop containing nucleotide triphosphate hydrolases"/>
    <property type="match status" value="1"/>
</dbReference>
<proteinExistence type="predicted"/>
<evidence type="ECO:0000256" key="5">
    <source>
        <dbReference type="ARBA" id="ARBA00022741"/>
    </source>
</evidence>
<feature type="transmembrane region" description="Helical" evidence="9">
    <location>
        <begin position="165"/>
        <end position="182"/>
    </location>
</feature>
<evidence type="ECO:0000256" key="7">
    <source>
        <dbReference type="ARBA" id="ARBA00022989"/>
    </source>
</evidence>
<dbReference type="CDD" id="cd18552">
    <property type="entry name" value="ABC_6TM_MsbA_like"/>
    <property type="match status" value="1"/>
</dbReference>
<dbReference type="PROSITE" id="PS00211">
    <property type="entry name" value="ABC_TRANSPORTER_1"/>
    <property type="match status" value="1"/>
</dbReference>
<feature type="domain" description="ABC transmembrane type-1" evidence="11">
    <location>
        <begin position="25"/>
        <end position="307"/>
    </location>
</feature>
<evidence type="ECO:0000259" key="10">
    <source>
        <dbReference type="PROSITE" id="PS50893"/>
    </source>
</evidence>
<dbReference type="InterPro" id="IPR011527">
    <property type="entry name" value="ABC1_TM_dom"/>
</dbReference>
<feature type="transmembrane region" description="Helical" evidence="9">
    <location>
        <begin position="58"/>
        <end position="77"/>
    </location>
</feature>
<dbReference type="InterPro" id="IPR017871">
    <property type="entry name" value="ABC_transporter-like_CS"/>
</dbReference>
<dbReference type="FunFam" id="3.40.50.300:FF:000221">
    <property type="entry name" value="Multidrug ABC transporter ATP-binding protein"/>
    <property type="match status" value="1"/>
</dbReference>
<dbReference type="GO" id="GO:0015421">
    <property type="term" value="F:ABC-type oligopeptide transporter activity"/>
    <property type="evidence" value="ECO:0007669"/>
    <property type="project" value="TreeGrafter"/>
</dbReference>
<keyword evidence="4 9" id="KW-0812">Transmembrane</keyword>
<sequence length="574" mass="64946">MGENILKKLIITYIPYFKDYKREFFIAILGMIAVAVGTAGTAHIIKPVMDDVFIKKDAQMLLIVPFMLVFVFALKGIGRYIQSYYTSYIGQDILRRLREELLFHITKLDMDFFRKNHSGTLLSRITNDISRIQGVVSEIIPELIRDTFTVIALSGYVIYQNPKLAFYFLIVMPLALFPLAKLSKKMRKYSKLSQQSTADMTKRLEEVFSNIEVIKSNSSQNFEINRFAKDNLSVFKYIMKQIRVNNLTSPIMELLGSIAIGLVIFVGGKEVIDGKMSVGGFFSFSAALFMLYDPIKALSKLYNRTQDAVTANERIRELFDIKANIKSGDIDLDEKINSIVLKDIILKYDEKVALKDINISFEKGMFYGVVGDSGAGKSSLVNLLVRFYKASSGELLINNQNIKNFTLDSLHKKIAYVTQNIFIFNDTIAENIAYGESIDRKRVINALKKAHAFEFVEKLPEGIDTVLAQRGANLSGGQKQRIALARAIYKNPDVLILDEATSALDNISEQKIKDAVFELRNEMIIIAIAHRLSSIQNADEIFYFANGSMKCHGTHEELIKNCDGYKKLSKTIQK</sequence>
<evidence type="ECO:0000256" key="1">
    <source>
        <dbReference type="ARBA" id="ARBA00004651"/>
    </source>
</evidence>
<dbReference type="GO" id="GO:0005524">
    <property type="term" value="F:ATP binding"/>
    <property type="evidence" value="ECO:0007669"/>
    <property type="project" value="UniProtKB-KW"/>
</dbReference>
<dbReference type="InterPro" id="IPR003439">
    <property type="entry name" value="ABC_transporter-like_ATP-bd"/>
</dbReference>
<dbReference type="PANTHER" id="PTHR43394">
    <property type="entry name" value="ATP-DEPENDENT PERMEASE MDL1, MITOCHONDRIAL"/>
    <property type="match status" value="1"/>
</dbReference>
<evidence type="ECO:0000256" key="9">
    <source>
        <dbReference type="SAM" id="Phobius"/>
    </source>
</evidence>
<accession>A0A0S4XM82</accession>
<dbReference type="InterPro" id="IPR036640">
    <property type="entry name" value="ABC1_TM_sf"/>
</dbReference>
<dbReference type="GO" id="GO:0016887">
    <property type="term" value="F:ATP hydrolysis activity"/>
    <property type="evidence" value="ECO:0007669"/>
    <property type="project" value="InterPro"/>
</dbReference>
<feature type="transmembrane region" description="Helical" evidence="9">
    <location>
        <begin position="278"/>
        <end position="295"/>
    </location>
</feature>
<dbReference type="SUPFAM" id="SSF90123">
    <property type="entry name" value="ABC transporter transmembrane region"/>
    <property type="match status" value="1"/>
</dbReference>
<comment type="subcellular location">
    <subcellularLocation>
        <location evidence="1">Cell membrane</location>
        <topology evidence="1">Multi-pass membrane protein</topology>
    </subcellularLocation>
</comment>